<keyword evidence="4" id="KW-1185">Reference proteome</keyword>
<gene>
    <name evidence="3" type="ORF">FRX31_011038</name>
</gene>
<organism evidence="3 4">
    <name type="scientific">Thalictrum thalictroides</name>
    <name type="common">Rue-anemone</name>
    <name type="synonym">Anemone thalictroides</name>
    <dbReference type="NCBI Taxonomy" id="46969"/>
    <lineage>
        <taxon>Eukaryota</taxon>
        <taxon>Viridiplantae</taxon>
        <taxon>Streptophyta</taxon>
        <taxon>Embryophyta</taxon>
        <taxon>Tracheophyta</taxon>
        <taxon>Spermatophyta</taxon>
        <taxon>Magnoliopsida</taxon>
        <taxon>Ranunculales</taxon>
        <taxon>Ranunculaceae</taxon>
        <taxon>Thalictroideae</taxon>
        <taxon>Thalictrum</taxon>
    </lineage>
</organism>
<name>A0A7J6WSD8_THATH</name>
<feature type="region of interest" description="Disordered" evidence="1">
    <location>
        <begin position="86"/>
        <end position="129"/>
    </location>
</feature>
<dbReference type="AlphaFoldDB" id="A0A7J6WSD8"/>
<accession>A0A7J6WSD8</accession>
<dbReference type="Pfam" id="PF26130">
    <property type="entry name" value="PB1-like"/>
    <property type="match status" value="1"/>
</dbReference>
<dbReference type="InterPro" id="IPR058594">
    <property type="entry name" value="PB1-like_dom_pln"/>
</dbReference>
<evidence type="ECO:0000259" key="2">
    <source>
        <dbReference type="Pfam" id="PF26130"/>
    </source>
</evidence>
<sequence length="168" mass="18709">SDSDADESFIPLAFHHGGAFRYAPHLVYRGGETRIFHVDVDKLSYFETKGLASENLGYNNICKIHWCTPGDGHLTTHLSPKSKVVVTPKRKVAASPKRKVAASPKPDDEFSESEASDVNNLDHMDSDEDDPELVDVIIKHIEDTNAEMMKKIDLEKFLAAARDEACIK</sequence>
<comment type="caution">
    <text evidence="3">The sequence shown here is derived from an EMBL/GenBank/DDBJ whole genome shotgun (WGS) entry which is preliminary data.</text>
</comment>
<protein>
    <recommendedName>
        <fullName evidence="2">PB1-like domain-containing protein</fullName>
    </recommendedName>
</protein>
<feature type="domain" description="PB1-like" evidence="2">
    <location>
        <begin position="9"/>
        <end position="70"/>
    </location>
</feature>
<proteinExistence type="predicted"/>
<evidence type="ECO:0000256" key="1">
    <source>
        <dbReference type="SAM" id="MobiDB-lite"/>
    </source>
</evidence>
<evidence type="ECO:0000313" key="3">
    <source>
        <dbReference type="EMBL" id="KAF5199375.1"/>
    </source>
</evidence>
<dbReference type="Proteomes" id="UP000554482">
    <property type="component" value="Unassembled WGS sequence"/>
</dbReference>
<feature type="non-terminal residue" evidence="3">
    <location>
        <position position="1"/>
    </location>
</feature>
<evidence type="ECO:0000313" key="4">
    <source>
        <dbReference type="Proteomes" id="UP000554482"/>
    </source>
</evidence>
<dbReference type="EMBL" id="JABWDY010012062">
    <property type="protein sequence ID" value="KAF5199375.1"/>
    <property type="molecule type" value="Genomic_DNA"/>
</dbReference>
<dbReference type="OrthoDB" id="1746151at2759"/>
<feature type="compositionally biased region" description="Basic residues" evidence="1">
    <location>
        <begin position="88"/>
        <end position="100"/>
    </location>
</feature>
<reference evidence="3 4" key="1">
    <citation type="submission" date="2020-06" db="EMBL/GenBank/DDBJ databases">
        <title>Transcriptomic and genomic resources for Thalictrum thalictroides and T. hernandezii: Facilitating candidate gene discovery in an emerging model plant lineage.</title>
        <authorList>
            <person name="Arias T."/>
            <person name="Riano-Pachon D.M."/>
            <person name="Di Stilio V.S."/>
        </authorList>
    </citation>
    <scope>NUCLEOTIDE SEQUENCE [LARGE SCALE GENOMIC DNA]</scope>
    <source>
        <strain evidence="4">cv. WT478/WT964</strain>
        <tissue evidence="3">Leaves</tissue>
    </source>
</reference>